<dbReference type="Pfam" id="PF00560">
    <property type="entry name" value="LRR_1"/>
    <property type="match status" value="1"/>
</dbReference>
<evidence type="ECO:0000313" key="5">
    <source>
        <dbReference type="Proteomes" id="UP000018320"/>
    </source>
</evidence>
<keyword evidence="2" id="KW-0677">Repeat</keyword>
<dbReference type="InterPro" id="IPR025875">
    <property type="entry name" value="Leu-rich_rpt_4"/>
</dbReference>
<reference evidence="5" key="1">
    <citation type="submission" date="2012-02" db="EMBL/GenBank/DDBJ databases">
        <title>Genome sequencing of Giardia lamblia Genotypes A2 and B isolates (DH and GS) and comparative analysis with the genomes of Genotypes A1 and E (WB and Pig).</title>
        <authorList>
            <person name="Adam R."/>
            <person name="Dahlstrom E."/>
            <person name="Martens C."/>
            <person name="Bruno D."/>
            <person name="Barbian K."/>
            <person name="Porcella S.F."/>
            <person name="Nash T."/>
        </authorList>
    </citation>
    <scope>NUCLEOTIDE SEQUENCE</scope>
    <source>
        <strain evidence="5">DH</strain>
    </source>
</reference>
<dbReference type="Pfam" id="PF12799">
    <property type="entry name" value="LRR_4"/>
    <property type="match status" value="1"/>
</dbReference>
<dbReference type="VEuPathDB" id="GiardiaDB:DHA2_9618"/>
<organism evidence="4 5">
    <name type="scientific">Giardia intestinalis</name>
    <name type="common">Giardia lamblia</name>
    <dbReference type="NCBI Taxonomy" id="5741"/>
    <lineage>
        <taxon>Eukaryota</taxon>
        <taxon>Metamonada</taxon>
        <taxon>Diplomonadida</taxon>
        <taxon>Hexamitidae</taxon>
        <taxon>Giardiinae</taxon>
        <taxon>Giardia</taxon>
    </lineage>
</organism>
<dbReference type="InterPro" id="IPR003591">
    <property type="entry name" value="Leu-rich_rpt_typical-subtyp"/>
</dbReference>
<gene>
    <name evidence="4" type="ORF">DHA2_9618</name>
</gene>
<dbReference type="SUPFAM" id="SSF52047">
    <property type="entry name" value="RNI-like"/>
    <property type="match status" value="1"/>
</dbReference>
<dbReference type="SMART" id="SM00364">
    <property type="entry name" value="LRR_BAC"/>
    <property type="match status" value="4"/>
</dbReference>
<dbReference type="Proteomes" id="UP000018320">
    <property type="component" value="Unassembled WGS sequence"/>
</dbReference>
<feature type="compositionally biased region" description="Basic and acidic residues" evidence="3">
    <location>
        <begin position="858"/>
        <end position="871"/>
    </location>
</feature>
<dbReference type="PROSITE" id="PS51450">
    <property type="entry name" value="LRR"/>
    <property type="match status" value="5"/>
</dbReference>
<reference evidence="4 5" key="2">
    <citation type="journal article" date="2013" name="Genome Biol. Evol.">
        <title>Genome sequencing of Giardia lamblia genotypes A2 and B isolates (DH and GS) and comparative analysis with the genomes of genotypes A1 and E (WB and Pig).</title>
        <authorList>
            <person name="Adam R.D."/>
            <person name="Dahlstrom E.W."/>
            <person name="Martens C.A."/>
            <person name="Bruno D.P."/>
            <person name="Barbian K.D."/>
            <person name="Ricklefs S.M."/>
            <person name="Hernandez M.M."/>
            <person name="Narla N.P."/>
            <person name="Patel R.B."/>
            <person name="Porcella S.F."/>
            <person name="Nash T.E."/>
        </authorList>
    </citation>
    <scope>NUCLEOTIDE SEQUENCE [LARGE SCALE GENOMIC DNA]</scope>
    <source>
        <strain evidence="4 5">DH</strain>
    </source>
</reference>
<dbReference type="SMART" id="SM00369">
    <property type="entry name" value="LRR_TYP"/>
    <property type="match status" value="8"/>
</dbReference>
<dbReference type="Pfam" id="PF13855">
    <property type="entry name" value="LRR_8"/>
    <property type="match status" value="1"/>
</dbReference>
<protein>
    <submittedName>
        <fullName evidence="4">Putative leucine-rich repeat protein</fullName>
    </submittedName>
</protein>
<sequence>MLADHPNNRISLGKLKFQMHRHEQDPIKAAIIQAKNTGSLVLDDYVLITLPATVYNAEMLAEDSSSWYTSTNIRKLSCRNCGLKSLSNDLSLLENLEIIDLTGNKLTSFPQDAELPVLKILNISKNLLTDLCSSCFATVTELHATENRIETLCFDAISPSGALIKLSLAKNRIRSIIAPSIYQYNLLHLDLADNALDEFDCAPFPSLETLILHHNRIRNIRNLSSLTKLRVLDLSYNRIQNDPHGFELFSISGNKEILHDLQAKRVFTNLREINLSNNTLQSIPSFIFSCPELSSADLSNNNIQRGEGMIIWEFRESSQLESLDLTANDMQELPIELGILKRLNKLRFDGNPMRRMRQIAGDSSCAKVLEYLRSKIPHDHPYYQCDKTSLSKQQRDKVAGQLKAMAENQIETEYTVLPNSSVVVRNAAASLSGCKLEFIDIHDIDDIPLSVLQTPNPSLKSLSSIVFRNCTCLTQNILQAILNNLNFDVAPSLRSLEVSGVRKPPIKDLIIYRSSVTHLTIKQLPSLVRVELADNPFLTDVVIEESGLEDLLLSSAASLKSLSLKSNRLMAIPESIFTPVLNIEELYLNGNSISAIPIDLINMKALQTLDLSCNLFKKLPNEMGLLSPSEEHEQSWTRQYAGSLTKIGLTGVYITHPPPSIVKRGALVMMRYMRECLDKEEFEQVLSVRRKLDHAFYENVRPARSGSHTHRPRLDGNYTDSRHLLSANDAPTATYQGEVYNPYHATDEMLAEYERSRSRGSSRGAERDKGRILQSGGQASGTIYEPDPPSPPRRGRITQSSIRFGDEAPTNKPLDYGRVRSQQQLQPPSQPTPAQPPREDYERPTLPSRGHVSTQKGDPPRRHYLDSQRLW</sequence>
<keyword evidence="1" id="KW-0433">Leucine-rich repeat</keyword>
<dbReference type="AlphaFoldDB" id="V6TMA5"/>
<dbReference type="InterPro" id="IPR001611">
    <property type="entry name" value="Leu-rich_rpt"/>
</dbReference>
<dbReference type="SUPFAM" id="SSF52058">
    <property type="entry name" value="L domain-like"/>
    <property type="match status" value="1"/>
</dbReference>
<dbReference type="SMART" id="SM00365">
    <property type="entry name" value="LRR_SD22"/>
    <property type="match status" value="4"/>
</dbReference>
<comment type="caution">
    <text evidence="4">The sequence shown here is derived from an EMBL/GenBank/DDBJ whole genome shotgun (WGS) entry which is preliminary data.</text>
</comment>
<dbReference type="VEuPathDB" id="GiardiaDB:GL50581_3398"/>
<feature type="region of interest" description="Disordered" evidence="3">
    <location>
        <begin position="703"/>
        <end position="736"/>
    </location>
</feature>
<dbReference type="PANTHER" id="PTHR45617">
    <property type="entry name" value="LEUCINE RICH REPEAT FAMILY PROTEIN"/>
    <property type="match status" value="1"/>
</dbReference>
<feature type="region of interest" description="Disordered" evidence="3">
    <location>
        <begin position="753"/>
        <end position="871"/>
    </location>
</feature>
<name>V6TMA5_GIAIN</name>
<dbReference type="VEuPathDB" id="GiardiaDB:QR46_3164"/>
<dbReference type="Gene3D" id="3.80.10.10">
    <property type="entry name" value="Ribonuclease Inhibitor"/>
    <property type="match status" value="4"/>
</dbReference>
<accession>V6TMA5</accession>
<evidence type="ECO:0000313" key="4">
    <source>
        <dbReference type="EMBL" id="ESU39472.1"/>
    </source>
</evidence>
<evidence type="ECO:0000256" key="2">
    <source>
        <dbReference type="ARBA" id="ARBA00022737"/>
    </source>
</evidence>
<evidence type="ECO:0000256" key="3">
    <source>
        <dbReference type="SAM" id="MobiDB-lite"/>
    </source>
</evidence>
<proteinExistence type="predicted"/>
<evidence type="ECO:0000256" key="1">
    <source>
        <dbReference type="ARBA" id="ARBA00022614"/>
    </source>
</evidence>
<dbReference type="EMBL" id="AHGT01000003">
    <property type="protein sequence ID" value="ESU39472.1"/>
    <property type="molecule type" value="Genomic_DNA"/>
</dbReference>
<dbReference type="VEuPathDB" id="GiardiaDB:GL50803_009618"/>
<dbReference type="InterPro" id="IPR032675">
    <property type="entry name" value="LRR_dom_sf"/>
</dbReference>